<evidence type="ECO:0000313" key="3">
    <source>
        <dbReference type="Proteomes" id="UP000194420"/>
    </source>
</evidence>
<dbReference type="Gene3D" id="3.40.50.720">
    <property type="entry name" value="NAD(P)-binding Rossmann-like Domain"/>
    <property type="match status" value="1"/>
</dbReference>
<evidence type="ECO:0000259" key="1">
    <source>
        <dbReference type="SMART" id="SM00829"/>
    </source>
</evidence>
<gene>
    <name evidence="2" type="ORF">SAMN06297468_1837</name>
</gene>
<evidence type="ECO:0000313" key="2">
    <source>
        <dbReference type="EMBL" id="SMQ69652.1"/>
    </source>
</evidence>
<dbReference type="PANTHER" id="PTHR43677:SF4">
    <property type="entry name" value="QUINONE OXIDOREDUCTASE-LIKE PROTEIN 2"/>
    <property type="match status" value="1"/>
</dbReference>
<dbReference type="InterPro" id="IPR013149">
    <property type="entry name" value="ADH-like_C"/>
</dbReference>
<dbReference type="Pfam" id="PF00107">
    <property type="entry name" value="ADH_zinc_N"/>
    <property type="match status" value="1"/>
</dbReference>
<dbReference type="PANTHER" id="PTHR43677">
    <property type="entry name" value="SHORT-CHAIN DEHYDROGENASE/REDUCTASE"/>
    <property type="match status" value="1"/>
</dbReference>
<feature type="domain" description="Enoyl reductase (ER)" evidence="1">
    <location>
        <begin position="10"/>
        <end position="294"/>
    </location>
</feature>
<keyword evidence="3" id="KW-1185">Reference proteome</keyword>
<dbReference type="InterPro" id="IPR011032">
    <property type="entry name" value="GroES-like_sf"/>
</dbReference>
<accession>A0A1Y6FA58</accession>
<dbReference type="CDD" id="cd08241">
    <property type="entry name" value="QOR1"/>
    <property type="match status" value="1"/>
</dbReference>
<dbReference type="InterPro" id="IPR036291">
    <property type="entry name" value="NAD(P)-bd_dom_sf"/>
</dbReference>
<dbReference type="Proteomes" id="UP000194420">
    <property type="component" value="Unassembled WGS sequence"/>
</dbReference>
<dbReference type="Gene3D" id="3.90.180.10">
    <property type="entry name" value="Medium-chain alcohol dehydrogenases, catalytic domain"/>
    <property type="match status" value="1"/>
</dbReference>
<name>A0A1Y6FA58_9SPHN</name>
<dbReference type="EMBL" id="FXWG01000002">
    <property type="protein sequence ID" value="SMQ69652.1"/>
    <property type="molecule type" value="Genomic_DNA"/>
</dbReference>
<dbReference type="InterPro" id="IPR020843">
    <property type="entry name" value="ER"/>
</dbReference>
<dbReference type="GO" id="GO:0016491">
    <property type="term" value="F:oxidoreductase activity"/>
    <property type="evidence" value="ECO:0007669"/>
    <property type="project" value="InterPro"/>
</dbReference>
<dbReference type="SUPFAM" id="SSF51735">
    <property type="entry name" value="NAD(P)-binding Rossmann-fold domains"/>
    <property type="match status" value="1"/>
</dbReference>
<reference evidence="3" key="1">
    <citation type="submission" date="2017-04" db="EMBL/GenBank/DDBJ databases">
        <authorList>
            <person name="Varghese N."/>
            <person name="Submissions S."/>
        </authorList>
    </citation>
    <scope>NUCLEOTIDE SEQUENCE [LARGE SCALE GENOMIC DNA]</scope>
</reference>
<dbReference type="RefSeq" id="WP_086437700.1">
    <property type="nucleotide sequence ID" value="NZ_FXWG01000002.1"/>
</dbReference>
<dbReference type="InterPro" id="IPR051397">
    <property type="entry name" value="Zn-ADH-like_protein"/>
</dbReference>
<dbReference type="SUPFAM" id="SSF50129">
    <property type="entry name" value="GroES-like"/>
    <property type="match status" value="1"/>
</dbReference>
<protein>
    <submittedName>
        <fullName evidence="2">NADPH:quinone reductase</fullName>
    </submittedName>
</protein>
<dbReference type="AlphaFoldDB" id="A0A1Y6FA58"/>
<proteinExistence type="predicted"/>
<dbReference type="InterPro" id="IPR013154">
    <property type="entry name" value="ADH-like_N"/>
</dbReference>
<sequence length="295" mass="31444">MRAYCGHELGNLEAFALQHFDTPTPGEGELLISVEATALGFVDQLVMRGLYQIKPPTPFVPGGEVVGTVEAVGPGVLGFVPGQRIAAWQFGGGLAEMTIVRQDHAVPVPADLEPAAAASLLLDYLTAYYGLFDRGGLKPGQLVLVTGASGGVGAAAVRLASAASVSVIGLASSDEKREMVSRAGASLVIDYRNENWREELKRAHPSGVDMVFDPVGGGLFEPCFRSLAKRGRHLVVGFASRDSIPSLPANLPLLKSGELVGVDARYLWETDPVRVRQVLSIVLRLSTMRLRRSLM</sequence>
<organism evidence="2 3">
    <name type="scientific">Altererythrobacter xiamenensis</name>
    <dbReference type="NCBI Taxonomy" id="1316679"/>
    <lineage>
        <taxon>Bacteria</taxon>
        <taxon>Pseudomonadati</taxon>
        <taxon>Pseudomonadota</taxon>
        <taxon>Alphaproteobacteria</taxon>
        <taxon>Sphingomonadales</taxon>
        <taxon>Erythrobacteraceae</taxon>
        <taxon>Altererythrobacter</taxon>
    </lineage>
</organism>
<dbReference type="OrthoDB" id="4190732at2"/>
<dbReference type="SMART" id="SM00829">
    <property type="entry name" value="PKS_ER"/>
    <property type="match status" value="1"/>
</dbReference>
<dbReference type="Pfam" id="PF08240">
    <property type="entry name" value="ADH_N"/>
    <property type="match status" value="1"/>
</dbReference>